<comment type="caution">
    <text evidence="2">The sequence shown here is derived from an EMBL/GenBank/DDBJ whole genome shotgun (WGS) entry which is preliminary data.</text>
</comment>
<evidence type="ECO:0000256" key="1">
    <source>
        <dbReference type="SAM" id="SignalP"/>
    </source>
</evidence>
<accession>A0ABU9PWC1</accession>
<keyword evidence="1" id="KW-0732">Signal</keyword>
<feature type="chain" id="PRO_5045766788" description="Lipoprotein" evidence="1">
    <location>
        <begin position="27"/>
        <end position="216"/>
    </location>
</feature>
<evidence type="ECO:0000313" key="2">
    <source>
        <dbReference type="EMBL" id="MEM4988313.1"/>
    </source>
</evidence>
<gene>
    <name evidence="2" type="ORF">V8G57_13030</name>
</gene>
<reference evidence="2 3" key="1">
    <citation type="submission" date="2024-02" db="EMBL/GenBank/DDBJ databases">
        <title>Draft genome sequence of Collimonas sp. strain H4R21, an effective mineral-weathering bacterial strain isolated from the beech rhizosphere.</title>
        <authorList>
            <person name="Morin E."/>
            <person name="Uroz S."/>
            <person name="Leveau J.H.J."/>
            <person name="Kumar R."/>
            <person name="Rey M.W."/>
            <person name="Pham J."/>
        </authorList>
    </citation>
    <scope>NUCLEOTIDE SEQUENCE [LARGE SCALE GENOMIC DNA]</scope>
    <source>
        <strain evidence="2 3">H4R21</strain>
    </source>
</reference>
<keyword evidence="3" id="KW-1185">Reference proteome</keyword>
<dbReference type="RefSeq" id="WP_342829757.1">
    <property type="nucleotide sequence ID" value="NZ_JBANDC010000008.1"/>
</dbReference>
<dbReference type="EMBL" id="JBANDC010000008">
    <property type="protein sequence ID" value="MEM4988313.1"/>
    <property type="molecule type" value="Genomic_DNA"/>
</dbReference>
<evidence type="ECO:0000313" key="3">
    <source>
        <dbReference type="Proteomes" id="UP001495910"/>
    </source>
</evidence>
<evidence type="ECO:0008006" key="4">
    <source>
        <dbReference type="Google" id="ProtNLM"/>
    </source>
</evidence>
<feature type="signal peptide" evidence="1">
    <location>
        <begin position="1"/>
        <end position="26"/>
    </location>
</feature>
<dbReference type="Proteomes" id="UP001495910">
    <property type="component" value="Unassembled WGS sequence"/>
</dbReference>
<protein>
    <recommendedName>
        <fullName evidence="4">Lipoprotein</fullName>
    </recommendedName>
</protein>
<sequence length="216" mass="24399">MQIMCSTIKQCCLFLVMTLLTGFVHAEPVADGNMLKNYRESFNTSAHPIKYIFVDAEGKNRDNGCCSSNAPKKIYMLDISAKESSNFIYSPEVNRLIKQNFEITIDDTSVISTPETDYLVLTMSRPHEYNPESVGCTAGMGEDRAYLISVTNSRIKVLNRGFFNCAGSYRMIHSNGQTGYEILEYHKGSDQPQSVLYVLQDGKLIRKENGPYKEDR</sequence>
<name>A0ABU9PWC1_9BURK</name>
<organism evidence="2 3">
    <name type="scientific">Collimonas rhizosphaerae</name>
    <dbReference type="NCBI Taxonomy" id="3126357"/>
    <lineage>
        <taxon>Bacteria</taxon>
        <taxon>Pseudomonadati</taxon>
        <taxon>Pseudomonadota</taxon>
        <taxon>Betaproteobacteria</taxon>
        <taxon>Burkholderiales</taxon>
        <taxon>Oxalobacteraceae</taxon>
        <taxon>Collimonas</taxon>
    </lineage>
</organism>
<proteinExistence type="predicted"/>